<evidence type="ECO:0000313" key="4">
    <source>
        <dbReference type="EMBL" id="SMP18607.1"/>
    </source>
</evidence>
<dbReference type="PROSITE" id="PS50293">
    <property type="entry name" value="TPR_REGION"/>
    <property type="match status" value="1"/>
</dbReference>
<dbReference type="RefSeq" id="WP_155190646.1">
    <property type="nucleotide sequence ID" value="NZ_BAAAEA010000003.1"/>
</dbReference>
<keyword evidence="2 3" id="KW-0802">TPR repeat</keyword>
<dbReference type="Gene3D" id="1.25.40.10">
    <property type="entry name" value="Tetratricopeptide repeat domain"/>
    <property type="match status" value="3"/>
</dbReference>
<keyword evidence="1" id="KW-0677">Repeat</keyword>
<dbReference type="SUPFAM" id="SSF48452">
    <property type="entry name" value="TPR-like"/>
    <property type="match status" value="2"/>
</dbReference>
<protein>
    <submittedName>
        <fullName evidence="4">Tetratricopeptide repeat-containing protein</fullName>
    </submittedName>
</protein>
<dbReference type="EMBL" id="FXTT01000002">
    <property type="protein sequence ID" value="SMP18607.1"/>
    <property type="molecule type" value="Genomic_DNA"/>
</dbReference>
<dbReference type="PANTHER" id="PTHR44943">
    <property type="entry name" value="CELLULOSE SYNTHASE OPERON PROTEIN C"/>
    <property type="match status" value="1"/>
</dbReference>
<reference evidence="4 5" key="1">
    <citation type="submission" date="2017-05" db="EMBL/GenBank/DDBJ databases">
        <authorList>
            <person name="Varghese N."/>
            <person name="Submissions S."/>
        </authorList>
    </citation>
    <scope>NUCLEOTIDE SEQUENCE [LARGE SCALE GENOMIC DNA]</scope>
    <source>
        <strain evidence="4 5">DSM 15949</strain>
    </source>
</reference>
<evidence type="ECO:0000256" key="1">
    <source>
        <dbReference type="ARBA" id="ARBA00022737"/>
    </source>
</evidence>
<dbReference type="InterPro" id="IPR011990">
    <property type="entry name" value="TPR-like_helical_dom_sf"/>
</dbReference>
<dbReference type="InterPro" id="IPR019734">
    <property type="entry name" value="TPR_rpt"/>
</dbReference>
<gene>
    <name evidence="4" type="ORF">SAMN06265374_1937</name>
</gene>
<accession>A0ABY1NVQ5</accession>
<dbReference type="SUPFAM" id="SSF53756">
    <property type="entry name" value="UDP-Glycosyltransferase/glycogen phosphorylase"/>
    <property type="match status" value="1"/>
</dbReference>
<sequence length="617" mass="70493">MATNLKQMSTRDKLVEGVKLQEAGEYSKAQRFYRQILRTEPKNKDALHLFGVAYRQLGKPKKALEYIQKAIAVDPNQSAFYANLARTMMDLGTDPDSLLAVTEKALVLDPKQREARNIRAIALGRLERFEEAENILQVLVVEYPNDIDAYQNFGQLLLDAKRPEHAVNFYFKAVMLAPDDPKNYILRARCRLQTKEYERSQYELSEALERFPDNADVLHEAARLLFSMNETNKGISFARQALAQDPKDAHKCVTLGVLLLMDGQSKDALKTLQEAERLFPGKNPSIEWNQSLAYLAVGDLANGWKRHPARRDDPASLVTRRTFEKPLWKGEDLKDKTILIWTDQGLGDALKSGTMLPDLEERAGKIIVEASPKAMRVMKQTFPKIIFRNPTMDKEKHATADDYDYHANITDIAEIFRPTIDSFKLSSWPVYNFDLQKARDYLQRLTGHDAKPVIGFSWRSRNLAANRARYYLSAPNFAPILASRDAIFVNLQYKAIDKEIQFFKTNFPEQFHNFDDVDLFDDLISAGSLTACCDFVVSANTSVADMAGILDIPSIRFGQQEPPLLLGQNNPPWYPSMTYMHPYTDRPCADFVPEIIAELDRQLENWTPERRNQRLGL</sequence>
<dbReference type="Proteomes" id="UP001157914">
    <property type="component" value="Unassembled WGS sequence"/>
</dbReference>
<feature type="repeat" description="TPR" evidence="3">
    <location>
        <begin position="147"/>
        <end position="180"/>
    </location>
</feature>
<dbReference type="Pfam" id="PF14559">
    <property type="entry name" value="TPR_19"/>
    <property type="match status" value="1"/>
</dbReference>
<evidence type="ECO:0000256" key="2">
    <source>
        <dbReference type="ARBA" id="ARBA00022803"/>
    </source>
</evidence>
<organism evidence="4 5">
    <name type="scientific">Roseibium denhamense</name>
    <dbReference type="NCBI Taxonomy" id="76305"/>
    <lineage>
        <taxon>Bacteria</taxon>
        <taxon>Pseudomonadati</taxon>
        <taxon>Pseudomonadota</taxon>
        <taxon>Alphaproteobacteria</taxon>
        <taxon>Hyphomicrobiales</taxon>
        <taxon>Stappiaceae</taxon>
        <taxon>Roseibium</taxon>
    </lineage>
</organism>
<proteinExistence type="predicted"/>
<feature type="repeat" description="TPR" evidence="3">
    <location>
        <begin position="44"/>
        <end position="77"/>
    </location>
</feature>
<dbReference type="PANTHER" id="PTHR44943:SF8">
    <property type="entry name" value="TPR REPEAT-CONTAINING PROTEIN MJ0263"/>
    <property type="match status" value="1"/>
</dbReference>
<dbReference type="SMART" id="SM00028">
    <property type="entry name" value="TPR"/>
    <property type="match status" value="7"/>
</dbReference>
<dbReference type="Pfam" id="PF13181">
    <property type="entry name" value="TPR_8"/>
    <property type="match status" value="1"/>
</dbReference>
<dbReference type="PROSITE" id="PS50005">
    <property type="entry name" value="TPR"/>
    <property type="match status" value="2"/>
</dbReference>
<evidence type="ECO:0000313" key="5">
    <source>
        <dbReference type="Proteomes" id="UP001157914"/>
    </source>
</evidence>
<keyword evidence="5" id="KW-1185">Reference proteome</keyword>
<evidence type="ECO:0000256" key="3">
    <source>
        <dbReference type="PROSITE-ProRule" id="PRU00339"/>
    </source>
</evidence>
<comment type="caution">
    <text evidence="4">The sequence shown here is derived from an EMBL/GenBank/DDBJ whole genome shotgun (WGS) entry which is preliminary data.</text>
</comment>
<name>A0ABY1NVQ5_9HYPH</name>
<dbReference type="InterPro" id="IPR051685">
    <property type="entry name" value="Ycf3/AcsC/BcsC/TPR_MFPF"/>
</dbReference>